<dbReference type="AlphaFoldDB" id="A0A397S5Q1"/>
<organism evidence="1 2">
    <name type="scientific">Glomus cerebriforme</name>
    <dbReference type="NCBI Taxonomy" id="658196"/>
    <lineage>
        <taxon>Eukaryota</taxon>
        <taxon>Fungi</taxon>
        <taxon>Fungi incertae sedis</taxon>
        <taxon>Mucoromycota</taxon>
        <taxon>Glomeromycotina</taxon>
        <taxon>Glomeromycetes</taxon>
        <taxon>Glomerales</taxon>
        <taxon>Glomeraceae</taxon>
        <taxon>Glomus</taxon>
    </lineage>
</organism>
<proteinExistence type="predicted"/>
<reference evidence="1 2" key="1">
    <citation type="submission" date="2018-06" db="EMBL/GenBank/DDBJ databases">
        <title>Comparative genomics reveals the genomic features of Rhizophagus irregularis, R. cerebriforme, R. diaphanum and Gigaspora rosea, and their symbiotic lifestyle signature.</title>
        <authorList>
            <person name="Morin E."/>
            <person name="San Clemente H."/>
            <person name="Chen E.C.H."/>
            <person name="De La Providencia I."/>
            <person name="Hainaut M."/>
            <person name="Kuo A."/>
            <person name="Kohler A."/>
            <person name="Murat C."/>
            <person name="Tang N."/>
            <person name="Roy S."/>
            <person name="Loubradou J."/>
            <person name="Henrissat B."/>
            <person name="Grigoriev I.V."/>
            <person name="Corradi N."/>
            <person name="Roux C."/>
            <person name="Martin F.M."/>
        </authorList>
    </citation>
    <scope>NUCLEOTIDE SEQUENCE [LARGE SCALE GENOMIC DNA]</scope>
    <source>
        <strain evidence="1 2">DAOM 227022</strain>
    </source>
</reference>
<dbReference type="OrthoDB" id="2369402at2759"/>
<gene>
    <name evidence="1" type="ORF">C1645_838005</name>
</gene>
<protein>
    <submittedName>
        <fullName evidence="1">Uncharacterized protein</fullName>
    </submittedName>
</protein>
<comment type="caution">
    <text evidence="1">The sequence shown here is derived from an EMBL/GenBank/DDBJ whole genome shotgun (WGS) entry which is preliminary data.</text>
</comment>
<keyword evidence="2" id="KW-1185">Reference proteome</keyword>
<dbReference type="Proteomes" id="UP000265703">
    <property type="component" value="Unassembled WGS sequence"/>
</dbReference>
<evidence type="ECO:0000313" key="2">
    <source>
        <dbReference type="Proteomes" id="UP000265703"/>
    </source>
</evidence>
<name>A0A397S5Q1_9GLOM</name>
<evidence type="ECO:0000313" key="1">
    <source>
        <dbReference type="EMBL" id="RIA80822.1"/>
    </source>
</evidence>
<dbReference type="EMBL" id="QKYT01000891">
    <property type="protein sequence ID" value="RIA80822.1"/>
    <property type="molecule type" value="Genomic_DNA"/>
</dbReference>
<accession>A0A397S5Q1</accession>
<sequence length="55" mass="6145">MSSVQQLSDEKVPAVNHLITTMFYPKGPNKGKYFIIIYQQQSRSKALPSMGLASD</sequence>